<dbReference type="SUPFAM" id="SSF51182">
    <property type="entry name" value="RmlC-like cupins"/>
    <property type="match status" value="1"/>
</dbReference>
<gene>
    <name evidence="1" type="ORF">QTH91_19440</name>
</gene>
<dbReference type="PANTHER" id="PTHR37943">
    <property type="entry name" value="PROTEIN VES"/>
    <property type="match status" value="1"/>
</dbReference>
<dbReference type="PANTHER" id="PTHR37943:SF1">
    <property type="entry name" value="PROTEIN VES"/>
    <property type="match status" value="1"/>
</dbReference>
<evidence type="ECO:0000313" key="2">
    <source>
        <dbReference type="Proteomes" id="UP001174908"/>
    </source>
</evidence>
<dbReference type="Proteomes" id="UP001174908">
    <property type="component" value="Unassembled WGS sequence"/>
</dbReference>
<accession>A0ABT7NFG8</accession>
<dbReference type="RefSeq" id="WP_286661790.1">
    <property type="nucleotide sequence ID" value="NZ_JASZYV010000004.1"/>
</dbReference>
<evidence type="ECO:0000313" key="1">
    <source>
        <dbReference type="EMBL" id="MDM0046673.1"/>
    </source>
</evidence>
<dbReference type="EMBL" id="JASZYV010000004">
    <property type="protein sequence ID" value="MDM0046673.1"/>
    <property type="molecule type" value="Genomic_DNA"/>
</dbReference>
<organism evidence="1 2">
    <name type="scientific">Variovorax dokdonensis</name>
    <dbReference type="NCBI Taxonomy" id="344883"/>
    <lineage>
        <taxon>Bacteria</taxon>
        <taxon>Pseudomonadati</taxon>
        <taxon>Pseudomonadota</taxon>
        <taxon>Betaproteobacteria</taxon>
        <taxon>Burkholderiales</taxon>
        <taxon>Comamonadaceae</taxon>
        <taxon>Variovorax</taxon>
    </lineage>
</organism>
<keyword evidence="2" id="KW-1185">Reference proteome</keyword>
<dbReference type="InterPro" id="IPR010282">
    <property type="entry name" value="Uncharacterised_HutD/Ves"/>
</dbReference>
<protein>
    <submittedName>
        <fullName evidence="1">HutD family protein</fullName>
    </submittedName>
</protein>
<reference evidence="1" key="1">
    <citation type="submission" date="2023-06" db="EMBL/GenBank/DDBJ databases">
        <authorList>
            <person name="Jiang Y."/>
            <person name="Liu Q."/>
        </authorList>
    </citation>
    <scope>NUCLEOTIDE SEQUENCE</scope>
    <source>
        <strain evidence="1">CGMCC 1.12089</strain>
    </source>
</reference>
<dbReference type="InterPro" id="IPR011051">
    <property type="entry name" value="RmlC_Cupin_sf"/>
</dbReference>
<comment type="caution">
    <text evidence="1">The sequence shown here is derived from an EMBL/GenBank/DDBJ whole genome shotgun (WGS) entry which is preliminary data.</text>
</comment>
<name>A0ABT7NFG8_9BURK</name>
<dbReference type="Gene3D" id="2.60.120.10">
    <property type="entry name" value="Jelly Rolls"/>
    <property type="match status" value="1"/>
</dbReference>
<sequence>MPLIRFRVADLPAMPWKNGGGSTREIACWPPGRGLNDFGWRASIATIAAPGPFSVFEGVDRVITLLDGDGVRLVDATGAIDHRLDTPGAPFGFSGDVGIDCEMLGAASQDFNIMVRRGLWVAQVDRMTDAAPVPAMPHGVLLALRGDWSVEGHAPLMQGDGLWWADEDLSGRLEPQAADESTPAPLLLAASIRHCGTEAR</sequence>
<dbReference type="InterPro" id="IPR014710">
    <property type="entry name" value="RmlC-like_jellyroll"/>
</dbReference>
<proteinExistence type="predicted"/>
<dbReference type="Pfam" id="PF05962">
    <property type="entry name" value="HutD"/>
    <property type="match status" value="1"/>
</dbReference>
<dbReference type="CDD" id="cd20293">
    <property type="entry name" value="cupin_HutD_N"/>
    <property type="match status" value="1"/>
</dbReference>